<dbReference type="EC" id="2.7.11.1" evidence="11"/>
<reference evidence="14" key="1">
    <citation type="submission" date="2023-07" db="EMBL/GenBank/DDBJ databases">
        <authorList>
            <consortium name="AG Swart"/>
            <person name="Singh M."/>
            <person name="Singh A."/>
            <person name="Seah K."/>
            <person name="Emmerich C."/>
        </authorList>
    </citation>
    <scope>NUCLEOTIDE SEQUENCE</scope>
    <source>
        <strain evidence="14">DP1</strain>
    </source>
</reference>
<feature type="compositionally biased region" description="Basic and acidic residues" evidence="12">
    <location>
        <begin position="166"/>
        <end position="178"/>
    </location>
</feature>
<dbReference type="InterPro" id="IPR000719">
    <property type="entry name" value="Prot_kinase_dom"/>
</dbReference>
<evidence type="ECO:0000256" key="3">
    <source>
        <dbReference type="ARBA" id="ARBA00022741"/>
    </source>
</evidence>
<dbReference type="CDD" id="cd14007">
    <property type="entry name" value="STKc_Aurora"/>
    <property type="match status" value="1"/>
</dbReference>
<comment type="similarity">
    <text evidence="11">Belongs to the protein kinase superfamily. Ser/Thr protein kinase family. Aurora subfamily.</text>
</comment>
<feature type="binding site" evidence="9">
    <location>
        <position position="414"/>
    </location>
    <ligand>
        <name>ATP</name>
        <dbReference type="ChEBI" id="CHEBI:30616"/>
    </ligand>
</feature>
<dbReference type="Gene3D" id="1.10.510.10">
    <property type="entry name" value="Transferase(Phosphotransferase) domain 1"/>
    <property type="match status" value="1"/>
</dbReference>
<keyword evidence="15" id="KW-1185">Reference proteome</keyword>
<dbReference type="PROSITE" id="PS00108">
    <property type="entry name" value="PROTEIN_KINASE_ST"/>
    <property type="match status" value="1"/>
</dbReference>
<protein>
    <recommendedName>
        <fullName evidence="11">Aurora kinase</fullName>
        <ecNumber evidence="11">2.7.11.1</ecNumber>
    </recommendedName>
</protein>
<feature type="compositionally biased region" description="Polar residues" evidence="12">
    <location>
        <begin position="119"/>
        <end position="132"/>
    </location>
</feature>
<keyword evidence="4 11" id="KW-0418">Kinase</keyword>
<feature type="region of interest" description="Disordered" evidence="12">
    <location>
        <begin position="1"/>
        <end position="194"/>
    </location>
</feature>
<dbReference type="PANTHER" id="PTHR24350">
    <property type="entry name" value="SERINE/THREONINE-PROTEIN KINASE IAL-RELATED"/>
    <property type="match status" value="1"/>
</dbReference>
<dbReference type="InterPro" id="IPR011009">
    <property type="entry name" value="Kinase-like_dom_sf"/>
</dbReference>
<comment type="catalytic activity">
    <reaction evidence="6 11">
        <text>L-threonyl-[protein] + ATP = O-phospho-L-threonyl-[protein] + ADP + H(+)</text>
        <dbReference type="Rhea" id="RHEA:46608"/>
        <dbReference type="Rhea" id="RHEA-COMP:11060"/>
        <dbReference type="Rhea" id="RHEA-COMP:11605"/>
        <dbReference type="ChEBI" id="CHEBI:15378"/>
        <dbReference type="ChEBI" id="CHEBI:30013"/>
        <dbReference type="ChEBI" id="CHEBI:30616"/>
        <dbReference type="ChEBI" id="CHEBI:61977"/>
        <dbReference type="ChEBI" id="CHEBI:456216"/>
        <dbReference type="EC" id="2.7.11.1"/>
    </reaction>
</comment>
<feature type="domain" description="Protein kinase" evidence="13">
    <location>
        <begin position="385"/>
        <end position="637"/>
    </location>
</feature>
<dbReference type="InterPro" id="IPR030616">
    <property type="entry name" value="Aur-like"/>
</dbReference>
<proteinExistence type="inferred from homology"/>
<sequence length="654" mass="75179">MEYNNPFKNPFTKFSKAKSTLNNSSEESRPQSRLDKKVPKTGKKSKKGPSGIPSNQHNQYGGVKSRVFDFMGGPPRPATIKKSRNGVAVSQPPCKSVKKLTQQRLQELDHKDKKRESKTPNFRKNPQANPNFSKEERKSAQILDSSEKAHCGNSENLSGDNADVEQVIKHVDVERPQQDEGPMSKDCPLGQPLVHKPKDVEMEVDINVDSPRAIPSYTKPFETADFEPNQQIQDMEVSSLNQMSQTKKFGESHSDEDEGDWVDLLQGSDENLQDKENTENAQPNAQSTDKNHEERPKEDIEAERLFQKSVGEFKKGMEELKRKSEAKHSLKSSLKVPTENGVRGEGFNKNVKIKTPHKGTVSSPDDVPQVPRQTFCPEEWSLDNFEIGRPLSRGKFGHVLLVREKVTKYLFVLKMMFKSQLRKNPKYLKNFRREVEIHSRLDHPNIVKMCGWFQDKKRLFLILEFCAEGELFSYLYSQPQKRFTEDIAARYIKQMIEALIYLHSKNIIHRDIKPENILVDGEDIKLADFGWSIHTPKNRRNTFCGTLDYLPPEMVKAKDYDSRIDLWSIGVLTYELCSGSAPFHCKSDSKVYTKIKKAEYQLYSYFSQDLRNFIKRFLKADPDQRMSLEEALEHPWIVKNTGEQDGQGEAEMEL</sequence>
<evidence type="ECO:0000256" key="1">
    <source>
        <dbReference type="ARBA" id="ARBA00022527"/>
    </source>
</evidence>
<keyword evidence="1 11" id="KW-0723">Serine/threonine-protein kinase</keyword>
<dbReference type="SMART" id="SM00220">
    <property type="entry name" value="S_TKc"/>
    <property type="match status" value="1"/>
</dbReference>
<feature type="region of interest" description="Disordered" evidence="12">
    <location>
        <begin position="211"/>
        <end position="303"/>
    </location>
</feature>
<evidence type="ECO:0000313" key="15">
    <source>
        <dbReference type="Proteomes" id="UP001295684"/>
    </source>
</evidence>
<evidence type="ECO:0000256" key="5">
    <source>
        <dbReference type="ARBA" id="ARBA00022840"/>
    </source>
</evidence>
<name>A0AAD1U251_EUPCR</name>
<feature type="region of interest" description="Disordered" evidence="12">
    <location>
        <begin position="324"/>
        <end position="370"/>
    </location>
</feature>
<evidence type="ECO:0000256" key="2">
    <source>
        <dbReference type="ARBA" id="ARBA00022679"/>
    </source>
</evidence>
<feature type="binding site" evidence="9">
    <location>
        <position position="528"/>
    </location>
    <ligand>
        <name>ATP</name>
        <dbReference type="ChEBI" id="CHEBI:30616"/>
    </ligand>
</feature>
<dbReference type="GO" id="GO:0004674">
    <property type="term" value="F:protein serine/threonine kinase activity"/>
    <property type="evidence" value="ECO:0007669"/>
    <property type="project" value="UniProtKB-KW"/>
</dbReference>
<evidence type="ECO:0000256" key="12">
    <source>
        <dbReference type="SAM" id="MobiDB-lite"/>
    </source>
</evidence>
<dbReference type="FunFam" id="1.10.510.10:FF:000235">
    <property type="entry name" value="Serine/threonine-protein kinase ark1"/>
    <property type="match status" value="1"/>
</dbReference>
<dbReference type="PROSITE" id="PS50011">
    <property type="entry name" value="PROTEIN_KINASE_DOM"/>
    <property type="match status" value="1"/>
</dbReference>
<evidence type="ECO:0000256" key="9">
    <source>
        <dbReference type="PIRSR" id="PIRSR630616-2"/>
    </source>
</evidence>
<feature type="binding site" evidence="9">
    <location>
        <begin position="515"/>
        <end position="516"/>
    </location>
    <ligand>
        <name>ATP</name>
        <dbReference type="ChEBI" id="CHEBI:30616"/>
    </ligand>
</feature>
<evidence type="ECO:0000259" key="13">
    <source>
        <dbReference type="PROSITE" id="PS50011"/>
    </source>
</evidence>
<dbReference type="SUPFAM" id="SSF56112">
    <property type="entry name" value="Protein kinase-like (PK-like)"/>
    <property type="match status" value="1"/>
</dbReference>
<feature type="compositionally biased region" description="Basic and acidic residues" evidence="12">
    <location>
        <begin position="133"/>
        <end position="150"/>
    </location>
</feature>
<keyword evidence="2 11" id="KW-0808">Transferase</keyword>
<evidence type="ECO:0000256" key="6">
    <source>
        <dbReference type="ARBA" id="ARBA00047899"/>
    </source>
</evidence>
<dbReference type="FunFam" id="3.30.200.20:FF:000042">
    <property type="entry name" value="Aurora kinase A"/>
    <property type="match status" value="1"/>
</dbReference>
<feature type="compositionally biased region" description="Basic and acidic residues" evidence="12">
    <location>
        <begin position="289"/>
        <end position="303"/>
    </location>
</feature>
<evidence type="ECO:0000256" key="10">
    <source>
        <dbReference type="PIRSR" id="PIRSR630616-3"/>
    </source>
</evidence>
<keyword evidence="3 9" id="KW-0547">Nucleotide-binding</keyword>
<evidence type="ECO:0000256" key="7">
    <source>
        <dbReference type="ARBA" id="ARBA00048679"/>
    </source>
</evidence>
<evidence type="ECO:0000256" key="8">
    <source>
        <dbReference type="PIRSR" id="PIRSR630616-1"/>
    </source>
</evidence>
<evidence type="ECO:0000256" key="11">
    <source>
        <dbReference type="RuleBase" id="RU367134"/>
    </source>
</evidence>
<comment type="caution">
    <text evidence="14">The sequence shown here is derived from an EMBL/GenBank/DDBJ whole genome shotgun (WGS) entry which is preliminary data.</text>
</comment>
<feature type="compositionally biased region" description="Basic and acidic residues" evidence="12">
    <location>
        <begin position="26"/>
        <end position="38"/>
    </location>
</feature>
<dbReference type="Pfam" id="PF00069">
    <property type="entry name" value="Pkinase"/>
    <property type="match status" value="1"/>
</dbReference>
<dbReference type="Proteomes" id="UP001295684">
    <property type="component" value="Unassembled WGS sequence"/>
</dbReference>
<feature type="binding site" evidence="9">
    <location>
        <position position="395"/>
    </location>
    <ligand>
        <name>ATP</name>
        <dbReference type="ChEBI" id="CHEBI:30616"/>
    </ligand>
</feature>
<feature type="compositionally biased region" description="Polar residues" evidence="12">
    <location>
        <begin position="228"/>
        <end position="247"/>
    </location>
</feature>
<dbReference type="GO" id="GO:0005524">
    <property type="term" value="F:ATP binding"/>
    <property type="evidence" value="ECO:0007669"/>
    <property type="project" value="UniProtKB-UniRule"/>
</dbReference>
<evidence type="ECO:0000313" key="14">
    <source>
        <dbReference type="EMBL" id="CAI2360640.1"/>
    </source>
</evidence>
<organism evidence="14 15">
    <name type="scientific">Euplotes crassus</name>
    <dbReference type="NCBI Taxonomy" id="5936"/>
    <lineage>
        <taxon>Eukaryota</taxon>
        <taxon>Sar</taxon>
        <taxon>Alveolata</taxon>
        <taxon>Ciliophora</taxon>
        <taxon>Intramacronucleata</taxon>
        <taxon>Spirotrichea</taxon>
        <taxon>Hypotrichia</taxon>
        <taxon>Euplotida</taxon>
        <taxon>Euplotidae</taxon>
        <taxon>Moneuplotes</taxon>
    </lineage>
</organism>
<feature type="compositionally biased region" description="Basic and acidic residues" evidence="12">
    <location>
        <begin position="106"/>
        <end position="118"/>
    </location>
</feature>
<evidence type="ECO:0000256" key="4">
    <source>
        <dbReference type="ARBA" id="ARBA00022777"/>
    </source>
</evidence>
<dbReference type="EMBL" id="CAMPGE010001839">
    <property type="protein sequence ID" value="CAI2360640.1"/>
    <property type="molecule type" value="Genomic_DNA"/>
</dbReference>
<feature type="compositionally biased region" description="Polar residues" evidence="12">
    <location>
        <begin position="279"/>
        <end position="288"/>
    </location>
</feature>
<comment type="catalytic activity">
    <reaction evidence="7 11">
        <text>L-seryl-[protein] + ATP = O-phospho-L-seryl-[protein] + ADP + H(+)</text>
        <dbReference type="Rhea" id="RHEA:17989"/>
        <dbReference type="Rhea" id="RHEA-COMP:9863"/>
        <dbReference type="Rhea" id="RHEA-COMP:11604"/>
        <dbReference type="ChEBI" id="CHEBI:15378"/>
        <dbReference type="ChEBI" id="CHEBI:29999"/>
        <dbReference type="ChEBI" id="CHEBI:30616"/>
        <dbReference type="ChEBI" id="CHEBI:83421"/>
        <dbReference type="ChEBI" id="CHEBI:456216"/>
        <dbReference type="EC" id="2.7.11.1"/>
    </reaction>
</comment>
<gene>
    <name evidence="14" type="ORF">ECRASSUSDP1_LOCUS1944</name>
</gene>
<dbReference type="InterPro" id="IPR008271">
    <property type="entry name" value="Ser/Thr_kinase_AS"/>
</dbReference>
<feature type="active site" description="Proton acceptor" evidence="8">
    <location>
        <position position="511"/>
    </location>
</feature>
<keyword evidence="5 9" id="KW-0067">ATP-binding</keyword>
<accession>A0AAD1U251</accession>
<feature type="cross-link" description="Glycyl lysine isopeptide (Lys-Gly) (interchain with G-Cter in SUMO2)" evidence="10">
    <location>
        <position position="513"/>
    </location>
</feature>
<dbReference type="AlphaFoldDB" id="A0AAD1U251"/>